<dbReference type="SUPFAM" id="SSF46785">
    <property type="entry name" value="Winged helix' DNA-binding domain"/>
    <property type="match status" value="1"/>
</dbReference>
<comment type="similarity">
    <text evidence="1">Belongs to the LysR transcriptional regulatory family.</text>
</comment>
<evidence type="ECO:0000256" key="2">
    <source>
        <dbReference type="ARBA" id="ARBA00023015"/>
    </source>
</evidence>
<protein>
    <submittedName>
        <fullName evidence="6">LysR family transcriptional regulator</fullName>
    </submittedName>
</protein>
<dbReference type="SUPFAM" id="SSF53850">
    <property type="entry name" value="Periplasmic binding protein-like II"/>
    <property type="match status" value="1"/>
</dbReference>
<evidence type="ECO:0000259" key="5">
    <source>
        <dbReference type="PROSITE" id="PS50931"/>
    </source>
</evidence>
<evidence type="ECO:0000256" key="4">
    <source>
        <dbReference type="ARBA" id="ARBA00023163"/>
    </source>
</evidence>
<gene>
    <name evidence="6" type="ORF">MTR64_13515</name>
</gene>
<dbReference type="Gene3D" id="1.10.10.10">
    <property type="entry name" value="Winged helix-like DNA-binding domain superfamily/Winged helix DNA-binding domain"/>
    <property type="match status" value="1"/>
</dbReference>
<dbReference type="RefSeq" id="WP_243994611.1">
    <property type="nucleotide sequence ID" value="NZ_JALHLE010000020.1"/>
</dbReference>
<name>A0ABT0B3H8_9SPHN</name>
<dbReference type="Proteomes" id="UP001162880">
    <property type="component" value="Unassembled WGS sequence"/>
</dbReference>
<feature type="domain" description="HTH lysR-type" evidence="5">
    <location>
        <begin position="2"/>
        <end position="59"/>
    </location>
</feature>
<evidence type="ECO:0000313" key="6">
    <source>
        <dbReference type="EMBL" id="MCJ2179588.1"/>
    </source>
</evidence>
<comment type="caution">
    <text evidence="6">The sequence shown here is derived from an EMBL/GenBank/DDBJ whole genome shotgun (WGS) entry which is preliminary data.</text>
</comment>
<proteinExistence type="inferred from homology"/>
<keyword evidence="4" id="KW-0804">Transcription</keyword>
<evidence type="ECO:0000313" key="7">
    <source>
        <dbReference type="Proteomes" id="UP001162880"/>
    </source>
</evidence>
<dbReference type="InterPro" id="IPR000847">
    <property type="entry name" value="LysR_HTH_N"/>
</dbReference>
<sequence length="300" mass="32004">MLDLRQLTYLIAVDRRRSFARAAEDLGMSQSALSRAIQALESRLGVRLFDRDRAGVLPTEQGREVVAMAADLLAASGDLERQVNLMRAGGTGRIRFGLAPLPAHALLPAILAERIATLPDLANDVVVRNVNALWPLLLGGEIEFFVSAEGQVPESHAIRAESLGAFPITQVVRPGHPLLSGQDDGKPYPVLLSSSTGLMAPSTMQPAETGTAHIIEDFNTLVAATQGTDAIWRTSAYAVWRELAAGTLCALPHAGGDAPRRMRMMIYSLARRSISPAARGLRDAFEKAVTALAAQAGDPA</sequence>
<dbReference type="PRINTS" id="PR00039">
    <property type="entry name" value="HTHLYSR"/>
</dbReference>
<reference evidence="6" key="1">
    <citation type="submission" date="2022-03" db="EMBL/GenBank/DDBJ databases">
        <title>Identification of a novel bacterium isolated from mangrove sediments.</title>
        <authorList>
            <person name="Pan X."/>
        </authorList>
    </citation>
    <scope>NUCLEOTIDE SEQUENCE</scope>
    <source>
        <strain evidence="6">B2580</strain>
    </source>
</reference>
<dbReference type="Pfam" id="PF00126">
    <property type="entry name" value="HTH_1"/>
    <property type="match status" value="1"/>
</dbReference>
<dbReference type="InterPro" id="IPR036390">
    <property type="entry name" value="WH_DNA-bd_sf"/>
</dbReference>
<dbReference type="Pfam" id="PF03466">
    <property type="entry name" value="LysR_substrate"/>
    <property type="match status" value="1"/>
</dbReference>
<dbReference type="EMBL" id="JALHLE010000020">
    <property type="protein sequence ID" value="MCJ2179588.1"/>
    <property type="molecule type" value="Genomic_DNA"/>
</dbReference>
<organism evidence="6 7">
    <name type="scientific">Novosphingobium album</name>
    <name type="common">ex Hu et al. 2023</name>
    <dbReference type="NCBI Taxonomy" id="2930093"/>
    <lineage>
        <taxon>Bacteria</taxon>
        <taxon>Pseudomonadati</taxon>
        <taxon>Pseudomonadota</taxon>
        <taxon>Alphaproteobacteria</taxon>
        <taxon>Sphingomonadales</taxon>
        <taxon>Sphingomonadaceae</taxon>
        <taxon>Novosphingobium</taxon>
    </lineage>
</organism>
<dbReference type="InterPro" id="IPR050950">
    <property type="entry name" value="HTH-type_LysR_regulators"/>
</dbReference>
<dbReference type="InterPro" id="IPR005119">
    <property type="entry name" value="LysR_subst-bd"/>
</dbReference>
<accession>A0ABT0B3H8</accession>
<dbReference type="PANTHER" id="PTHR30419">
    <property type="entry name" value="HTH-TYPE TRANSCRIPTIONAL REGULATOR YBHD"/>
    <property type="match status" value="1"/>
</dbReference>
<evidence type="ECO:0000256" key="3">
    <source>
        <dbReference type="ARBA" id="ARBA00023125"/>
    </source>
</evidence>
<dbReference type="PROSITE" id="PS50931">
    <property type="entry name" value="HTH_LYSR"/>
    <property type="match status" value="1"/>
</dbReference>
<dbReference type="Gene3D" id="3.40.190.10">
    <property type="entry name" value="Periplasmic binding protein-like II"/>
    <property type="match status" value="2"/>
</dbReference>
<keyword evidence="3" id="KW-0238">DNA-binding</keyword>
<dbReference type="InterPro" id="IPR036388">
    <property type="entry name" value="WH-like_DNA-bd_sf"/>
</dbReference>
<keyword evidence="2" id="KW-0805">Transcription regulation</keyword>
<evidence type="ECO:0000256" key="1">
    <source>
        <dbReference type="ARBA" id="ARBA00009437"/>
    </source>
</evidence>
<dbReference type="PANTHER" id="PTHR30419:SF8">
    <property type="entry name" value="NITROGEN ASSIMILATION TRANSCRIPTIONAL ACTIVATOR-RELATED"/>
    <property type="match status" value="1"/>
</dbReference>
<keyword evidence="7" id="KW-1185">Reference proteome</keyword>